<evidence type="ECO:0000259" key="14">
    <source>
        <dbReference type="Pfam" id="PF07715"/>
    </source>
</evidence>
<keyword evidence="2 10" id="KW-0813">Transport</keyword>
<dbReference type="Pfam" id="PF13715">
    <property type="entry name" value="CarbopepD_reg_2"/>
    <property type="match status" value="1"/>
</dbReference>
<evidence type="ECO:0000313" key="15">
    <source>
        <dbReference type="EMBL" id="MCF8713858.1"/>
    </source>
</evidence>
<evidence type="ECO:0000256" key="6">
    <source>
        <dbReference type="ARBA" id="ARBA00023077"/>
    </source>
</evidence>
<dbReference type="Proteomes" id="UP000829517">
    <property type="component" value="Unassembled WGS sequence"/>
</dbReference>
<feature type="domain" description="TonB-dependent receptor plug" evidence="14">
    <location>
        <begin position="121"/>
        <end position="230"/>
    </location>
</feature>
<keyword evidence="7 10" id="KW-0472">Membrane</keyword>
<keyword evidence="3 10" id="KW-1134">Transmembrane beta strand</keyword>
<dbReference type="RefSeq" id="WP_236957816.1">
    <property type="nucleotide sequence ID" value="NZ_JAETXX010000001.1"/>
</dbReference>
<comment type="similarity">
    <text evidence="10 11">Belongs to the TonB-dependent receptor family.</text>
</comment>
<dbReference type="Pfam" id="PF07715">
    <property type="entry name" value="Plug"/>
    <property type="match status" value="1"/>
</dbReference>
<organism evidence="15 16">
    <name type="scientific">Joostella atrarenae</name>
    <dbReference type="NCBI Taxonomy" id="679257"/>
    <lineage>
        <taxon>Bacteria</taxon>
        <taxon>Pseudomonadati</taxon>
        <taxon>Bacteroidota</taxon>
        <taxon>Flavobacteriia</taxon>
        <taxon>Flavobacteriales</taxon>
        <taxon>Flavobacteriaceae</taxon>
        <taxon>Joostella</taxon>
    </lineage>
</organism>
<dbReference type="EMBL" id="JAETXX010000001">
    <property type="protein sequence ID" value="MCF8713858.1"/>
    <property type="molecule type" value="Genomic_DNA"/>
</dbReference>
<dbReference type="Pfam" id="PF00593">
    <property type="entry name" value="TonB_dep_Rec_b-barrel"/>
    <property type="match status" value="1"/>
</dbReference>
<dbReference type="InterPro" id="IPR012910">
    <property type="entry name" value="Plug_dom"/>
</dbReference>
<evidence type="ECO:0000259" key="13">
    <source>
        <dbReference type="Pfam" id="PF00593"/>
    </source>
</evidence>
<evidence type="ECO:0000256" key="12">
    <source>
        <dbReference type="SAM" id="SignalP"/>
    </source>
</evidence>
<dbReference type="InterPro" id="IPR039426">
    <property type="entry name" value="TonB-dep_rcpt-like"/>
</dbReference>
<feature type="signal peptide" evidence="12">
    <location>
        <begin position="1"/>
        <end position="22"/>
    </location>
</feature>
<dbReference type="InterPro" id="IPR036942">
    <property type="entry name" value="Beta-barrel_TonB_sf"/>
</dbReference>
<reference evidence="15 16" key="1">
    <citation type="submission" date="2021-01" db="EMBL/GenBank/DDBJ databases">
        <title>Genome sequencing of Joostella atrarenae M1-2 (= KCTC 23194).</title>
        <authorList>
            <person name="Zakaria M.R."/>
            <person name="Lam M.Q."/>
            <person name="Chong C.S."/>
        </authorList>
    </citation>
    <scope>NUCLEOTIDE SEQUENCE [LARGE SCALE GENOMIC DNA]</scope>
    <source>
        <strain evidence="15 16">M1-2</strain>
    </source>
</reference>
<evidence type="ECO:0000256" key="7">
    <source>
        <dbReference type="ARBA" id="ARBA00023136"/>
    </source>
</evidence>
<dbReference type="InterPro" id="IPR008969">
    <property type="entry name" value="CarboxyPept-like_regulatory"/>
</dbReference>
<evidence type="ECO:0000256" key="3">
    <source>
        <dbReference type="ARBA" id="ARBA00022452"/>
    </source>
</evidence>
<keyword evidence="5 12" id="KW-0732">Signal</keyword>
<gene>
    <name evidence="15" type="ORF">JM658_03375</name>
</gene>
<dbReference type="PANTHER" id="PTHR30069:SF29">
    <property type="entry name" value="HEMOGLOBIN AND HEMOGLOBIN-HAPTOGLOBIN-BINDING PROTEIN 1-RELATED"/>
    <property type="match status" value="1"/>
</dbReference>
<name>A0ABS9J0A1_9FLAO</name>
<dbReference type="Gene3D" id="2.40.170.20">
    <property type="entry name" value="TonB-dependent receptor, beta-barrel domain"/>
    <property type="match status" value="1"/>
</dbReference>
<evidence type="ECO:0000313" key="16">
    <source>
        <dbReference type="Proteomes" id="UP000829517"/>
    </source>
</evidence>
<dbReference type="InterPro" id="IPR037066">
    <property type="entry name" value="Plug_dom_sf"/>
</dbReference>
<dbReference type="SUPFAM" id="SSF49464">
    <property type="entry name" value="Carboxypeptidase regulatory domain-like"/>
    <property type="match status" value="1"/>
</dbReference>
<comment type="caution">
    <text evidence="15">The sequence shown here is derived from an EMBL/GenBank/DDBJ whole genome shotgun (WGS) entry which is preliminary data.</text>
</comment>
<keyword evidence="8 15" id="KW-0675">Receptor</keyword>
<proteinExistence type="inferred from homology"/>
<evidence type="ECO:0000256" key="10">
    <source>
        <dbReference type="PROSITE-ProRule" id="PRU01360"/>
    </source>
</evidence>
<keyword evidence="6 11" id="KW-0798">TonB box</keyword>
<dbReference type="PROSITE" id="PS52016">
    <property type="entry name" value="TONB_DEPENDENT_REC_3"/>
    <property type="match status" value="1"/>
</dbReference>
<evidence type="ECO:0000256" key="11">
    <source>
        <dbReference type="RuleBase" id="RU003357"/>
    </source>
</evidence>
<comment type="subcellular location">
    <subcellularLocation>
        <location evidence="1 10">Cell outer membrane</location>
        <topology evidence="1 10">Multi-pass membrane protein</topology>
    </subcellularLocation>
</comment>
<feature type="domain" description="TonB-dependent receptor-like beta-barrel" evidence="13">
    <location>
        <begin position="639"/>
        <end position="886"/>
    </location>
</feature>
<dbReference type="InterPro" id="IPR000531">
    <property type="entry name" value="Beta-barrel_TonB"/>
</dbReference>
<keyword evidence="16" id="KW-1185">Reference proteome</keyword>
<evidence type="ECO:0000256" key="9">
    <source>
        <dbReference type="ARBA" id="ARBA00023237"/>
    </source>
</evidence>
<sequence>MKTIYNWILTTVIALITTTAFSQGTITGSVVDGSFGGPLPGANVMVKGSTSGTSTDFDGNFTLNVTENSGTIVVSYIGFVANQVSFTLSNGSANIGAVTLQPDAEELEGVVVTGVIDIAKDRQTPVAVSTIKASEIQEKLGSQEFPEILRSTPSIYVTKQGGGYGDSRINIRGFDTNNSAVMINGAPVNDMENGSVYWSNWAGLSDVTSAMQVQRGLGSSKLAVSSVGGTINVITKSSDKSEGGSISTSVGNDNYLKTLASYNTGVMDSGFSMSALFSRTAGDGYVDGTAFEGYNYFLAFGFKPNDKHDLQFTLTGAPQQHNQRSFSPTLNDYIKYGQNGDPDRRYNSDYGYRNGKEFTFGGNFYHKPVASLNWDWNISDNSTLSTVLYASFGRGGSIGSIGRINGDRSYSSKFKDANGLIRVDDIIAWNGGADVPDFGAPRTGYSGGGDAQYQGQFINGGDYNNRSLTNSDSGHIFGSENGISQRSSVNSHNWYGAIINFNNKINDNWSWDIGADLRTYKGYHYRRLVDLLGADAYVDNDDVNNPYSFSTDTYSPKVGNTWNVFKDVDKETKIDYYNLGYVNWAGGFGQLEYSNDVISAFIQGAVSNQGFKREDKFNYLDSDPEQETDWVNRVGGNIKGGVNYNINAKHNVFANAGFYSKQPLFDAVFLNYVNDLNEDLTNEKILGLELGYGFRSSEFTADVNVYRTSWKDRFLSESVIVDGDNNGSANFKGIEQVHSGVELVANYRPLHQFFDVYGMLSIGNWEYEGDVNAAVYDSGQNLVGNYTLYLDGVKVGDAAQVTSRLGIGVMPVEGLRLDASWDRADKLYADFAGDSGNFVDQFGSPDNEGALELPDYNLFDAGISYKLVVGKDRDKAINLRLNVNNLFDNTYISESDTNIFAEAGDDTYKGINTNNRVFFGWGRAWNMTVRYNF</sequence>
<evidence type="ECO:0000256" key="4">
    <source>
        <dbReference type="ARBA" id="ARBA00022692"/>
    </source>
</evidence>
<evidence type="ECO:0000256" key="5">
    <source>
        <dbReference type="ARBA" id="ARBA00022729"/>
    </source>
</evidence>
<keyword evidence="9 10" id="KW-0998">Cell outer membrane</keyword>
<dbReference type="Gene3D" id="2.170.130.10">
    <property type="entry name" value="TonB-dependent receptor, plug domain"/>
    <property type="match status" value="1"/>
</dbReference>
<protein>
    <submittedName>
        <fullName evidence="15">TonB-dependent receptor</fullName>
    </submittedName>
</protein>
<evidence type="ECO:0000256" key="8">
    <source>
        <dbReference type="ARBA" id="ARBA00023170"/>
    </source>
</evidence>
<keyword evidence="4 10" id="KW-0812">Transmembrane</keyword>
<dbReference type="PANTHER" id="PTHR30069">
    <property type="entry name" value="TONB-DEPENDENT OUTER MEMBRANE RECEPTOR"/>
    <property type="match status" value="1"/>
</dbReference>
<evidence type="ECO:0000256" key="1">
    <source>
        <dbReference type="ARBA" id="ARBA00004571"/>
    </source>
</evidence>
<accession>A0ABS9J0A1</accession>
<evidence type="ECO:0000256" key="2">
    <source>
        <dbReference type="ARBA" id="ARBA00022448"/>
    </source>
</evidence>
<dbReference type="SUPFAM" id="SSF56935">
    <property type="entry name" value="Porins"/>
    <property type="match status" value="1"/>
</dbReference>
<dbReference type="Gene3D" id="2.60.40.1120">
    <property type="entry name" value="Carboxypeptidase-like, regulatory domain"/>
    <property type="match status" value="1"/>
</dbReference>
<feature type="chain" id="PRO_5046899520" evidence="12">
    <location>
        <begin position="23"/>
        <end position="933"/>
    </location>
</feature>